<reference evidence="8 9" key="1">
    <citation type="journal article" date="2017" name="Antonie Van Leeuwenhoek">
        <title>Rhizobium rhizosphaerae sp. nov., a novel species isolated from rice rhizosphere.</title>
        <authorList>
            <person name="Zhao J.J."/>
            <person name="Zhang J."/>
            <person name="Zhang R.J."/>
            <person name="Zhang C.W."/>
            <person name="Yin H.Q."/>
            <person name="Zhang X.X."/>
        </authorList>
    </citation>
    <scope>NUCLEOTIDE SEQUENCE [LARGE SCALE GENOMIC DNA]</scope>
    <source>
        <strain evidence="8 9">S18K6</strain>
    </source>
</reference>
<dbReference type="InterPro" id="IPR000917">
    <property type="entry name" value="Sulfatase_N"/>
</dbReference>
<keyword evidence="6" id="KW-0106">Calcium</keyword>
<dbReference type="EC" id="3.1.6.6" evidence="8"/>
<keyword evidence="4" id="KW-0732">Signal</keyword>
<name>A0AAV3V801_9ALTE</name>
<keyword evidence="5 8" id="KW-0378">Hydrolase</keyword>
<evidence type="ECO:0000256" key="3">
    <source>
        <dbReference type="ARBA" id="ARBA00022723"/>
    </source>
</evidence>
<dbReference type="EMBL" id="BAEM01000063">
    <property type="protein sequence ID" value="GAC12648.1"/>
    <property type="molecule type" value="Genomic_DNA"/>
</dbReference>
<evidence type="ECO:0000256" key="2">
    <source>
        <dbReference type="ARBA" id="ARBA00008779"/>
    </source>
</evidence>
<accession>A0AAV3V801</accession>
<dbReference type="Gene3D" id="3.40.720.10">
    <property type="entry name" value="Alkaline Phosphatase, subunit A"/>
    <property type="match status" value="1"/>
</dbReference>
<evidence type="ECO:0000259" key="7">
    <source>
        <dbReference type="Pfam" id="PF00884"/>
    </source>
</evidence>
<comment type="cofactor">
    <cofactor evidence="1">
        <name>Ca(2+)</name>
        <dbReference type="ChEBI" id="CHEBI:29108"/>
    </cofactor>
</comment>
<sequence>MLAIDDLNSWPGAINGQPTTRTPNIDRLAQRATTFTNAHASAPLCGPSRASIMTGLLPSTTGIYGHVKDDDIKSANVKAAQSIFLSEYFKQHGYYTAAVGKIFHYNVPKGSFDVYGGRKKGFGPYAPTRFKWKNKGTNTDWGAYPERDEQMPDYDSANWLINQLQLEHDKPFFIAGGFLRPHVPWTVPQKWFDMNPIDEIDLPPYLKEDLNDVPEIAKKITEFKMMPTTDWAIKNGEWKNMVQAYLASISFVDHYVGEVLDALEKSQYADNTIVVLWGDHGYDVGEKNRFAKMSLWETATKTTLIIKPAKNSVKSVSNRPVSLLDLYPTLVKMCGLPANSANQGHDITPLLHNPQEKWDKVAITTFGPNNHAIRTDRYRYIHYEDGSEELYDHSSDPNEWYNLAGNPSYRAVKNELKKRLPDVNAPWSPVSQYTSNDYFKKLTENANAN</sequence>
<dbReference type="InterPro" id="IPR024607">
    <property type="entry name" value="Sulfatase_CS"/>
</dbReference>
<feature type="domain" description="Sulfatase N-terminal" evidence="7">
    <location>
        <begin position="4"/>
        <end position="335"/>
    </location>
</feature>
<dbReference type="SUPFAM" id="SSF53649">
    <property type="entry name" value="Alkaline phosphatase-like"/>
    <property type="match status" value="1"/>
</dbReference>
<dbReference type="GO" id="GO:0047753">
    <property type="term" value="F:choline-sulfatase activity"/>
    <property type="evidence" value="ECO:0007669"/>
    <property type="project" value="UniProtKB-EC"/>
</dbReference>
<comment type="similarity">
    <text evidence="2">Belongs to the sulfatase family.</text>
</comment>
<dbReference type="PANTHER" id="PTHR45953:SF1">
    <property type="entry name" value="IDURONATE 2-SULFATASE"/>
    <property type="match status" value="1"/>
</dbReference>
<comment type="caution">
    <text evidence="8">The sequence shown here is derived from an EMBL/GenBank/DDBJ whole genome shotgun (WGS) entry which is preliminary data.</text>
</comment>
<proteinExistence type="inferred from homology"/>
<dbReference type="PROSITE" id="PS00149">
    <property type="entry name" value="SULFATASE_2"/>
    <property type="match status" value="1"/>
</dbReference>
<gene>
    <name evidence="8" type="primary">betC</name>
    <name evidence="8" type="ORF">GCHA_4731</name>
</gene>
<dbReference type="GO" id="GO:0005737">
    <property type="term" value="C:cytoplasm"/>
    <property type="evidence" value="ECO:0007669"/>
    <property type="project" value="TreeGrafter"/>
</dbReference>
<dbReference type="PANTHER" id="PTHR45953">
    <property type="entry name" value="IDURONATE 2-SULFATASE"/>
    <property type="match status" value="1"/>
</dbReference>
<dbReference type="Pfam" id="PF00884">
    <property type="entry name" value="Sulfatase"/>
    <property type="match status" value="1"/>
</dbReference>
<dbReference type="InterPro" id="IPR035874">
    <property type="entry name" value="IDS"/>
</dbReference>
<evidence type="ECO:0000256" key="4">
    <source>
        <dbReference type="ARBA" id="ARBA00022729"/>
    </source>
</evidence>
<dbReference type="GO" id="GO:0046872">
    <property type="term" value="F:metal ion binding"/>
    <property type="evidence" value="ECO:0007669"/>
    <property type="project" value="UniProtKB-KW"/>
</dbReference>
<organism evidence="8 9">
    <name type="scientific">Paraglaciecola chathamensis S18K6</name>
    <dbReference type="NCBI Taxonomy" id="1127672"/>
    <lineage>
        <taxon>Bacteria</taxon>
        <taxon>Pseudomonadati</taxon>
        <taxon>Pseudomonadota</taxon>
        <taxon>Gammaproteobacteria</taxon>
        <taxon>Alteromonadales</taxon>
        <taxon>Alteromonadaceae</taxon>
        <taxon>Paraglaciecola</taxon>
    </lineage>
</organism>
<protein>
    <submittedName>
        <fullName evidence="8">Choline-sulfatase</fullName>
        <ecNumber evidence="8">3.1.6.6</ecNumber>
    </submittedName>
</protein>
<evidence type="ECO:0000313" key="9">
    <source>
        <dbReference type="Proteomes" id="UP000006320"/>
    </source>
</evidence>
<evidence type="ECO:0000313" key="8">
    <source>
        <dbReference type="EMBL" id="GAC12648.1"/>
    </source>
</evidence>
<dbReference type="Proteomes" id="UP000006320">
    <property type="component" value="Unassembled WGS sequence"/>
</dbReference>
<dbReference type="PROSITE" id="PS00523">
    <property type="entry name" value="SULFATASE_1"/>
    <property type="match status" value="1"/>
</dbReference>
<evidence type="ECO:0000256" key="5">
    <source>
        <dbReference type="ARBA" id="ARBA00022801"/>
    </source>
</evidence>
<dbReference type="InterPro" id="IPR017850">
    <property type="entry name" value="Alkaline_phosphatase_core_sf"/>
</dbReference>
<evidence type="ECO:0000256" key="1">
    <source>
        <dbReference type="ARBA" id="ARBA00001913"/>
    </source>
</evidence>
<evidence type="ECO:0000256" key="6">
    <source>
        <dbReference type="ARBA" id="ARBA00022837"/>
    </source>
</evidence>
<dbReference type="CDD" id="cd16030">
    <property type="entry name" value="iduronate-2-sulfatase"/>
    <property type="match status" value="1"/>
</dbReference>
<keyword evidence="3" id="KW-0479">Metal-binding</keyword>
<dbReference type="AlphaFoldDB" id="A0AAV3V801"/>
<dbReference type="GO" id="GO:0004423">
    <property type="term" value="F:iduronate-2-sulfatase activity"/>
    <property type="evidence" value="ECO:0007669"/>
    <property type="project" value="InterPro"/>
</dbReference>